<comment type="function">
    <text evidence="11">Produces ATP from ADP in the presence of a proton gradient across the membrane. The alpha chain is a regulatory subunit.</text>
</comment>
<dbReference type="Gene3D" id="2.40.30.20">
    <property type="match status" value="1"/>
</dbReference>
<evidence type="ECO:0000256" key="6">
    <source>
        <dbReference type="ARBA" id="ARBA00022967"/>
    </source>
</evidence>
<dbReference type="InterPro" id="IPR038376">
    <property type="entry name" value="ATP_synth_asu_C_sf"/>
</dbReference>
<dbReference type="Pfam" id="PF02874">
    <property type="entry name" value="ATP-synt_ab_N"/>
    <property type="match status" value="1"/>
</dbReference>
<feature type="domain" description="ATP synthase alpha subunit C-terminal" evidence="13">
    <location>
        <begin position="381"/>
        <end position="505"/>
    </location>
</feature>
<dbReference type="InterPro" id="IPR023366">
    <property type="entry name" value="ATP_synth_asu-like_sf"/>
</dbReference>
<dbReference type="GO" id="GO:0046933">
    <property type="term" value="F:proton-transporting ATP synthase activity, rotational mechanism"/>
    <property type="evidence" value="ECO:0007669"/>
    <property type="project" value="UniProtKB-UniRule"/>
</dbReference>
<feature type="domain" description="ATPase F1/V1/A1 complex alpha/beta subunit N-terminal" evidence="14">
    <location>
        <begin position="24"/>
        <end position="101"/>
    </location>
</feature>
<comment type="similarity">
    <text evidence="2 11">Belongs to the ATPase alpha/beta chains family.</text>
</comment>
<keyword evidence="8 11" id="KW-0472">Membrane</keyword>
<dbReference type="Gene3D" id="3.40.50.300">
    <property type="entry name" value="P-loop containing nucleotide triphosphate hydrolases"/>
    <property type="match status" value="1"/>
</dbReference>
<dbReference type="CDD" id="cd01132">
    <property type="entry name" value="F1-ATPase_alpha_CD"/>
    <property type="match status" value="1"/>
</dbReference>
<evidence type="ECO:0000256" key="3">
    <source>
        <dbReference type="ARBA" id="ARBA00022448"/>
    </source>
</evidence>
<evidence type="ECO:0000256" key="5">
    <source>
        <dbReference type="ARBA" id="ARBA00022840"/>
    </source>
</evidence>
<dbReference type="GO" id="GO:0005524">
    <property type="term" value="F:ATP binding"/>
    <property type="evidence" value="ECO:0007669"/>
    <property type="project" value="UniProtKB-UniRule"/>
</dbReference>
<keyword evidence="10 11" id="KW-0066">ATP synthesis</keyword>
<dbReference type="EMBL" id="MFGC01000007">
    <property type="protein sequence ID" value="OGF28673.1"/>
    <property type="molecule type" value="Genomic_DNA"/>
</dbReference>
<evidence type="ECO:0000259" key="13">
    <source>
        <dbReference type="Pfam" id="PF00306"/>
    </source>
</evidence>
<comment type="subcellular location">
    <subcellularLocation>
        <location evidence="11">Cell membrane</location>
        <topology evidence="11">Peripheral membrane protein</topology>
    </subcellularLocation>
    <subcellularLocation>
        <location evidence="1">Membrane</location>
    </subcellularLocation>
</comment>
<keyword evidence="11" id="KW-0375">Hydrogen ion transport</keyword>
<evidence type="ECO:0000256" key="11">
    <source>
        <dbReference type="HAMAP-Rule" id="MF_01346"/>
    </source>
</evidence>
<keyword evidence="3 11" id="KW-0813">Transport</keyword>
<dbReference type="InterPro" id="IPR000793">
    <property type="entry name" value="ATP_synth_asu_C"/>
</dbReference>
<dbReference type="Gene3D" id="1.20.150.20">
    <property type="entry name" value="ATP synthase alpha/beta chain, C-terminal domain"/>
    <property type="match status" value="1"/>
</dbReference>
<evidence type="ECO:0000256" key="8">
    <source>
        <dbReference type="ARBA" id="ARBA00023136"/>
    </source>
</evidence>
<feature type="binding site" evidence="11">
    <location>
        <begin position="179"/>
        <end position="186"/>
    </location>
    <ligand>
        <name>ATP</name>
        <dbReference type="ChEBI" id="CHEBI:30616"/>
    </ligand>
</feature>
<name>A0A1F5SQE6_9BACT</name>
<dbReference type="FunFam" id="1.20.150.20:FF:000001">
    <property type="entry name" value="ATP synthase subunit alpha"/>
    <property type="match status" value="1"/>
</dbReference>
<dbReference type="HAMAP" id="MF_01346">
    <property type="entry name" value="ATP_synth_alpha_bact"/>
    <property type="match status" value="1"/>
</dbReference>
<accession>A0A1F5SQE6</accession>
<dbReference type="AlphaFoldDB" id="A0A1F5SQE6"/>
<dbReference type="EC" id="7.1.2.2" evidence="11"/>
<feature type="domain" description="ATPase F1/V1/A1 complex alpha/beta subunit nucleotide-binding" evidence="12">
    <location>
        <begin position="159"/>
        <end position="374"/>
    </location>
</feature>
<organism evidence="15 16">
    <name type="scientific">Candidatus Falkowbacteria bacterium RIFOXYA2_FULL_47_9</name>
    <dbReference type="NCBI Taxonomy" id="1797995"/>
    <lineage>
        <taxon>Bacteria</taxon>
        <taxon>Candidatus Falkowiibacteriota</taxon>
    </lineage>
</organism>
<comment type="catalytic activity">
    <reaction evidence="11">
        <text>ATP + H2O + 4 H(+)(in) = ADP + phosphate + 5 H(+)(out)</text>
        <dbReference type="Rhea" id="RHEA:57720"/>
        <dbReference type="ChEBI" id="CHEBI:15377"/>
        <dbReference type="ChEBI" id="CHEBI:15378"/>
        <dbReference type="ChEBI" id="CHEBI:30616"/>
        <dbReference type="ChEBI" id="CHEBI:43474"/>
        <dbReference type="ChEBI" id="CHEBI:456216"/>
        <dbReference type="EC" id="7.1.2.2"/>
    </reaction>
</comment>
<evidence type="ECO:0000313" key="16">
    <source>
        <dbReference type="Proteomes" id="UP000178925"/>
    </source>
</evidence>
<evidence type="ECO:0000256" key="10">
    <source>
        <dbReference type="ARBA" id="ARBA00023310"/>
    </source>
</evidence>
<dbReference type="InterPro" id="IPR005294">
    <property type="entry name" value="ATP_synth_F1_asu"/>
</dbReference>
<dbReference type="InterPro" id="IPR020003">
    <property type="entry name" value="ATPase_a/bsu_AS"/>
</dbReference>
<evidence type="ECO:0000256" key="9">
    <source>
        <dbReference type="ARBA" id="ARBA00023196"/>
    </source>
</evidence>
<protein>
    <recommendedName>
        <fullName evidence="11">ATP synthase subunit alpha</fullName>
        <ecNumber evidence="11">7.1.2.2</ecNumber>
    </recommendedName>
    <alternativeName>
        <fullName evidence="11">ATP synthase F1 sector subunit alpha</fullName>
    </alternativeName>
    <alternativeName>
        <fullName evidence="11">F-ATPase subunit alpha</fullName>
    </alternativeName>
</protein>
<evidence type="ECO:0000256" key="7">
    <source>
        <dbReference type="ARBA" id="ARBA00023065"/>
    </source>
</evidence>
<dbReference type="SUPFAM" id="SSF50615">
    <property type="entry name" value="N-terminal domain of alpha and beta subunits of F1 ATP synthase"/>
    <property type="match status" value="1"/>
</dbReference>
<keyword evidence="5 11" id="KW-0067">ATP-binding</keyword>
<keyword evidence="6 11" id="KW-1278">Translocase</keyword>
<dbReference type="NCBIfam" id="TIGR00962">
    <property type="entry name" value="atpA"/>
    <property type="match status" value="1"/>
</dbReference>
<dbReference type="InterPro" id="IPR004100">
    <property type="entry name" value="ATPase_F1/V1/A1_a/bsu_N"/>
</dbReference>
<evidence type="ECO:0000256" key="2">
    <source>
        <dbReference type="ARBA" id="ARBA00008936"/>
    </source>
</evidence>
<dbReference type="PANTHER" id="PTHR48082:SF2">
    <property type="entry name" value="ATP SYNTHASE SUBUNIT ALPHA, MITOCHONDRIAL"/>
    <property type="match status" value="1"/>
</dbReference>
<dbReference type="CDD" id="cd18113">
    <property type="entry name" value="ATP-synt_F1_alpha_C"/>
    <property type="match status" value="1"/>
</dbReference>
<keyword evidence="7 11" id="KW-0406">Ion transport</keyword>
<dbReference type="Pfam" id="PF00006">
    <property type="entry name" value="ATP-synt_ab"/>
    <property type="match status" value="1"/>
</dbReference>
<evidence type="ECO:0000259" key="12">
    <source>
        <dbReference type="Pfam" id="PF00006"/>
    </source>
</evidence>
<dbReference type="InterPro" id="IPR027417">
    <property type="entry name" value="P-loop_NTPase"/>
</dbReference>
<dbReference type="InterPro" id="IPR000194">
    <property type="entry name" value="ATPase_F1/V1/A1_a/bsu_nucl-bd"/>
</dbReference>
<dbReference type="GO" id="GO:0043531">
    <property type="term" value="F:ADP binding"/>
    <property type="evidence" value="ECO:0007669"/>
    <property type="project" value="TreeGrafter"/>
</dbReference>
<evidence type="ECO:0000259" key="14">
    <source>
        <dbReference type="Pfam" id="PF02874"/>
    </source>
</evidence>
<evidence type="ECO:0000256" key="1">
    <source>
        <dbReference type="ARBA" id="ARBA00004370"/>
    </source>
</evidence>
<dbReference type="Pfam" id="PF00306">
    <property type="entry name" value="ATP-synt_ab_C"/>
    <property type="match status" value="1"/>
</dbReference>
<keyword evidence="11" id="KW-1003">Cell membrane</keyword>
<dbReference type="SUPFAM" id="SSF52540">
    <property type="entry name" value="P-loop containing nucleoside triphosphate hydrolases"/>
    <property type="match status" value="1"/>
</dbReference>
<dbReference type="Proteomes" id="UP000178925">
    <property type="component" value="Unassembled WGS sequence"/>
</dbReference>
<proteinExistence type="inferred from homology"/>
<dbReference type="SUPFAM" id="SSF47917">
    <property type="entry name" value="C-terminal domain of alpha and beta subunits of F1 ATP synthase"/>
    <property type="match status" value="1"/>
</dbReference>
<dbReference type="PANTHER" id="PTHR48082">
    <property type="entry name" value="ATP SYNTHASE SUBUNIT ALPHA, MITOCHONDRIAL"/>
    <property type="match status" value="1"/>
</dbReference>
<evidence type="ECO:0000256" key="4">
    <source>
        <dbReference type="ARBA" id="ARBA00022741"/>
    </source>
</evidence>
<dbReference type="NCBIfam" id="NF009884">
    <property type="entry name" value="PRK13343.1"/>
    <property type="match status" value="1"/>
</dbReference>
<dbReference type="STRING" id="1797995.A2242_00280"/>
<dbReference type="GO" id="GO:0005886">
    <property type="term" value="C:plasma membrane"/>
    <property type="evidence" value="ECO:0007669"/>
    <property type="project" value="UniProtKB-SubCell"/>
</dbReference>
<feature type="site" description="Required for activity" evidence="11">
    <location>
        <position position="372"/>
    </location>
</feature>
<dbReference type="PROSITE" id="PS00152">
    <property type="entry name" value="ATPASE_ALPHA_BETA"/>
    <property type="match status" value="1"/>
</dbReference>
<dbReference type="InterPro" id="IPR033732">
    <property type="entry name" value="ATP_synth_F1_a_nt-bd_dom"/>
</dbReference>
<evidence type="ECO:0000313" key="15">
    <source>
        <dbReference type="EMBL" id="OGF28673.1"/>
    </source>
</evidence>
<reference evidence="15 16" key="1">
    <citation type="journal article" date="2016" name="Nat. Commun.">
        <title>Thousands of microbial genomes shed light on interconnected biogeochemical processes in an aquifer system.</title>
        <authorList>
            <person name="Anantharaman K."/>
            <person name="Brown C.T."/>
            <person name="Hug L.A."/>
            <person name="Sharon I."/>
            <person name="Castelle C.J."/>
            <person name="Probst A.J."/>
            <person name="Thomas B.C."/>
            <person name="Singh A."/>
            <person name="Wilkins M.J."/>
            <person name="Karaoz U."/>
            <person name="Brodie E.L."/>
            <person name="Williams K.H."/>
            <person name="Hubbard S.S."/>
            <person name="Banfield J.F."/>
        </authorList>
    </citation>
    <scope>NUCLEOTIDE SEQUENCE [LARGE SCALE GENOMIC DNA]</scope>
</reference>
<comment type="caution">
    <text evidence="15">The sequence shown here is derived from an EMBL/GenBank/DDBJ whole genome shotgun (WGS) entry which is preliminary data.</text>
</comment>
<gene>
    <name evidence="11" type="primary">atpA</name>
    <name evidence="15" type="ORF">A2242_00280</name>
</gene>
<dbReference type="FunFam" id="3.40.50.300:FF:000002">
    <property type="entry name" value="ATP synthase subunit alpha"/>
    <property type="match status" value="1"/>
</dbReference>
<keyword evidence="4 11" id="KW-0547">Nucleotide-binding</keyword>
<keyword evidence="9 11" id="KW-0139">CF(1)</keyword>
<dbReference type="InterPro" id="IPR036121">
    <property type="entry name" value="ATPase_F1/V1/A1_a/bsu_N_sf"/>
</dbReference>
<dbReference type="CDD" id="cd18116">
    <property type="entry name" value="ATP-synt_F1_alpha_N"/>
    <property type="match status" value="1"/>
</dbReference>
<sequence>MRTKDFIIEQLKQQINDFQSEVKVEHVGKVVEVGDGIARISGLSEVMSNEMLEFVTNSNESKINTHESVFGVALNLEEDTVGAIILGDYLKIKEGDTVKCTQRILQVPVGEAVVGRVVNPLGQALDGKGEIKSDKFYPVEKIAPGVIARESVKQPVQTGVKAIDAMIPIGRGQRELIIGDRQTGKTAIAIDTIINQKGQGMKCIYVAIGQKESKIARIVAELEKNGAMEYTTVVLAGASTPASLSYIAPYAGCAMGEYFMDKGEDVLVVYDDLSKHAVAYRQISLLLRRPPGREAYPGDVFYLHSRLLERAAKLNKDNGGGSLTALPIIETQAGDVSAYIPTNVISITDGQIFLETDLFYQGIRPALNVGISVSRVGSSAQIKAMKKVAGKMKLDFAQYRELAAFAQFGSDLDSETKQKLERGKRITEIFKQEQYAAVPVEKQVVIFYAVNEGLLDDIPVNKIREFEQGLYKYADTSAREVMNEIIEKKELDDKLIGKMKKMVEEYKKEVDYTITN</sequence>
<dbReference type="PIRSF" id="PIRSF039088">
    <property type="entry name" value="F_ATPase_subunit_alpha"/>
    <property type="match status" value="1"/>
</dbReference>
<dbReference type="GO" id="GO:0045259">
    <property type="term" value="C:proton-transporting ATP synthase complex"/>
    <property type="evidence" value="ECO:0007669"/>
    <property type="project" value="UniProtKB-KW"/>
</dbReference>